<dbReference type="GO" id="GO:0005737">
    <property type="term" value="C:cytoplasm"/>
    <property type="evidence" value="ECO:0007669"/>
    <property type="project" value="UniProtKB-SubCell"/>
</dbReference>
<accession>A0A3A9ZLJ5</accession>
<keyword evidence="11" id="KW-1185">Reference proteome</keyword>
<feature type="domain" description="RecX first three-helical" evidence="9">
    <location>
        <begin position="55"/>
        <end position="93"/>
    </location>
</feature>
<dbReference type="HAMAP" id="MF_01114">
    <property type="entry name" value="RecX"/>
    <property type="match status" value="1"/>
</dbReference>
<dbReference type="Gene3D" id="1.10.10.10">
    <property type="entry name" value="Winged helix-like DNA-binding domain superfamily/Winged helix DNA-binding domain"/>
    <property type="match status" value="2"/>
</dbReference>
<dbReference type="Proteomes" id="UP000281726">
    <property type="component" value="Unassembled WGS sequence"/>
</dbReference>
<dbReference type="InterPro" id="IPR003783">
    <property type="entry name" value="Regulatory_RecX"/>
</dbReference>
<protein>
    <recommendedName>
        <fullName evidence="3 5">Regulatory protein RecX</fullName>
    </recommendedName>
</protein>
<evidence type="ECO:0000259" key="8">
    <source>
        <dbReference type="Pfam" id="PF21981"/>
    </source>
</evidence>
<dbReference type="PANTHER" id="PTHR33602:SF1">
    <property type="entry name" value="REGULATORY PROTEIN RECX FAMILY PROTEIN"/>
    <property type="match status" value="1"/>
</dbReference>
<evidence type="ECO:0000256" key="5">
    <source>
        <dbReference type="HAMAP-Rule" id="MF_01114"/>
    </source>
</evidence>
<dbReference type="InterPro" id="IPR036388">
    <property type="entry name" value="WH-like_DNA-bd_sf"/>
</dbReference>
<dbReference type="InterPro" id="IPR053924">
    <property type="entry name" value="RecX_HTH_2nd"/>
</dbReference>
<comment type="subcellular location">
    <subcellularLocation>
        <location evidence="1 5">Cytoplasm</location>
    </subcellularLocation>
</comment>
<organism evidence="10 11">
    <name type="scientific">Micromonospora endolithica</name>
    <dbReference type="NCBI Taxonomy" id="230091"/>
    <lineage>
        <taxon>Bacteria</taxon>
        <taxon>Bacillati</taxon>
        <taxon>Actinomycetota</taxon>
        <taxon>Actinomycetes</taxon>
        <taxon>Micromonosporales</taxon>
        <taxon>Micromonosporaceae</taxon>
        <taxon>Micromonospora</taxon>
    </lineage>
</organism>
<gene>
    <name evidence="5" type="primary">recX</name>
    <name evidence="10" type="ORF">D7223_06750</name>
</gene>
<feature type="domain" description="RecX third three-helical" evidence="8">
    <location>
        <begin position="148"/>
        <end position="193"/>
    </location>
</feature>
<evidence type="ECO:0000256" key="2">
    <source>
        <dbReference type="ARBA" id="ARBA00009695"/>
    </source>
</evidence>
<dbReference type="Pfam" id="PF02631">
    <property type="entry name" value="RecX_HTH2"/>
    <property type="match status" value="1"/>
</dbReference>
<evidence type="ECO:0000256" key="6">
    <source>
        <dbReference type="SAM" id="MobiDB-lite"/>
    </source>
</evidence>
<evidence type="ECO:0000256" key="4">
    <source>
        <dbReference type="ARBA" id="ARBA00022490"/>
    </source>
</evidence>
<comment type="caution">
    <text evidence="10">The sequence shown here is derived from an EMBL/GenBank/DDBJ whole genome shotgun (WGS) entry which is preliminary data.</text>
</comment>
<reference evidence="10 11" key="1">
    <citation type="journal article" date="2004" name="Syst. Appl. Microbiol.">
        <title>Cryptoendolithic actinomycetes from antarctic sandstone rock samples: Micromonospora endolithica sp. nov. and two isolates related to Micromonospora coerulea Jensen 1932.</title>
        <authorList>
            <person name="Hirsch P."/>
            <person name="Mevs U."/>
            <person name="Kroppenstedt R.M."/>
            <person name="Schumann P."/>
            <person name="Stackebrandt E."/>
        </authorList>
    </citation>
    <scope>NUCLEOTIDE SEQUENCE [LARGE SCALE GENOMIC DNA]</scope>
    <source>
        <strain evidence="10 11">JCM 12677</strain>
    </source>
</reference>
<dbReference type="EMBL" id="RBAK01000002">
    <property type="protein sequence ID" value="RKN49201.1"/>
    <property type="molecule type" value="Genomic_DNA"/>
</dbReference>
<proteinExistence type="inferred from homology"/>
<evidence type="ECO:0000259" key="9">
    <source>
        <dbReference type="Pfam" id="PF21982"/>
    </source>
</evidence>
<dbReference type="Pfam" id="PF21982">
    <property type="entry name" value="RecX_HTH1"/>
    <property type="match status" value="1"/>
</dbReference>
<dbReference type="AlphaFoldDB" id="A0A3A9ZLJ5"/>
<feature type="domain" description="RecX second three-helical" evidence="7">
    <location>
        <begin position="101"/>
        <end position="142"/>
    </location>
</feature>
<dbReference type="RefSeq" id="WP_120726151.1">
    <property type="nucleotide sequence ID" value="NZ_RBAK01000002.1"/>
</dbReference>
<keyword evidence="4 5" id="KW-0963">Cytoplasm</keyword>
<name>A0A3A9ZLJ5_9ACTN</name>
<evidence type="ECO:0000313" key="11">
    <source>
        <dbReference type="Proteomes" id="UP000281726"/>
    </source>
</evidence>
<comment type="function">
    <text evidence="5">Modulates RecA activity.</text>
</comment>
<sequence>MAGRRARTGRGWDASPPRPGDGDTARRPRRGRRGRGEDSEAETTPSPPRNEAEVAREICLRQLAVRPRTRAELAGALAKRGISDEVSAEVLDRYDEVGIIDDAAFARAWVSSRHAGRGLSRRALANELRQRGVDGEVAGEALGELDEETEAATARTLVERKLRSARGEPDAVFRRLVGMLARKGYPPGVAIRAVKDALAAQSAEAAEFADRIDADALADAEGDLERDGRAVD</sequence>
<comment type="similarity">
    <text evidence="2 5">Belongs to the RecX family.</text>
</comment>
<evidence type="ECO:0000259" key="7">
    <source>
        <dbReference type="Pfam" id="PF02631"/>
    </source>
</evidence>
<dbReference type="PANTHER" id="PTHR33602">
    <property type="entry name" value="REGULATORY PROTEIN RECX FAMILY PROTEIN"/>
    <property type="match status" value="1"/>
</dbReference>
<evidence type="ECO:0000313" key="10">
    <source>
        <dbReference type="EMBL" id="RKN49201.1"/>
    </source>
</evidence>
<dbReference type="OrthoDB" id="5244465at2"/>
<evidence type="ECO:0000256" key="3">
    <source>
        <dbReference type="ARBA" id="ARBA00018111"/>
    </source>
</evidence>
<feature type="region of interest" description="Disordered" evidence="6">
    <location>
        <begin position="1"/>
        <end position="54"/>
    </location>
</feature>
<dbReference type="GO" id="GO:0006282">
    <property type="term" value="P:regulation of DNA repair"/>
    <property type="evidence" value="ECO:0007669"/>
    <property type="project" value="UniProtKB-UniRule"/>
</dbReference>
<dbReference type="InterPro" id="IPR053926">
    <property type="entry name" value="RecX_HTH_1st"/>
</dbReference>
<evidence type="ECO:0000256" key="1">
    <source>
        <dbReference type="ARBA" id="ARBA00004496"/>
    </source>
</evidence>
<dbReference type="InterPro" id="IPR053925">
    <property type="entry name" value="RecX_HTH_3rd"/>
</dbReference>
<dbReference type="Pfam" id="PF21981">
    <property type="entry name" value="RecX_HTH3"/>
    <property type="match status" value="1"/>
</dbReference>